<keyword evidence="1" id="KW-0732">Signal</keyword>
<proteinExistence type="predicted"/>
<reference evidence="2 3" key="1">
    <citation type="submission" date="2016-12" db="EMBL/GenBank/DDBJ databases">
        <authorList>
            <person name="Song W.-J."/>
            <person name="Kurnit D.M."/>
        </authorList>
    </citation>
    <scope>NUCLEOTIDE SEQUENCE [LARGE SCALE GENOMIC DNA]</scope>
    <source>
        <strain evidence="2 3">HSG9</strain>
    </source>
</reference>
<feature type="chain" id="PRO_5013139262" description="Adhesin domain-containing protein" evidence="1">
    <location>
        <begin position="23"/>
        <end position="365"/>
    </location>
</feature>
<dbReference type="Proteomes" id="UP000191680">
    <property type="component" value="Unassembled WGS sequence"/>
</dbReference>
<evidence type="ECO:0000313" key="2">
    <source>
        <dbReference type="EMBL" id="OQD42813.1"/>
    </source>
</evidence>
<accession>A0A1V6LRK0</accession>
<comment type="caution">
    <text evidence="2">The sequence shown here is derived from an EMBL/GenBank/DDBJ whole genome shotgun (WGS) entry which is preliminary data.</text>
</comment>
<keyword evidence="3" id="KW-1185">Reference proteome</keyword>
<protein>
    <recommendedName>
        <fullName evidence="4">Adhesin domain-containing protein</fullName>
    </recommendedName>
</protein>
<evidence type="ECO:0000313" key="3">
    <source>
        <dbReference type="Proteomes" id="UP000191680"/>
    </source>
</evidence>
<feature type="signal peptide" evidence="1">
    <location>
        <begin position="1"/>
        <end position="22"/>
    </location>
</feature>
<organism evidence="2 3">
    <name type="scientific">Croceivirga radicis</name>
    <dbReference type="NCBI Taxonomy" id="1929488"/>
    <lineage>
        <taxon>Bacteria</taxon>
        <taxon>Pseudomonadati</taxon>
        <taxon>Bacteroidota</taxon>
        <taxon>Flavobacteriia</taxon>
        <taxon>Flavobacteriales</taxon>
        <taxon>Flavobacteriaceae</taxon>
        <taxon>Croceivirga</taxon>
    </lineage>
</organism>
<dbReference type="AlphaFoldDB" id="A0A1V6LRK0"/>
<evidence type="ECO:0008006" key="4">
    <source>
        <dbReference type="Google" id="ProtNLM"/>
    </source>
</evidence>
<name>A0A1V6LRK0_9FLAO</name>
<gene>
    <name evidence="2" type="ORF">BUL40_08990</name>
</gene>
<sequence length="365" mass="40658">MRTLLFKTCLLFLLALPFAVNANSINARWGGKYTREKTIKKEFAVNADALFKVKNSYGNLTISSWNQNKVLIEVHVKTNGNNEERVKERLAEIDVDFENTPSLVSAITRFGERNSGWNWSWGNKKSVNVQVNYTIKLPTKNSVNLSNDYGNIYLDRIDGHAKISCDYGKMEIGELRGRNNELRFDYTSKSSFEYINSAEIIADYSGFTIEKAGNLIVRADYTNATIQNMGNLDYSSDYGSITAENVKNVKGNGDYISVKLGNVSGNVDLVADYGSIKIANLTADAGNVSIRTDYTGVKLGYDADYHFNFEITTEYAGVSGKEDLEINISQEKSSDKYYKGYYGSSSAKNNVIINSEYGGVSLSKN</sequence>
<evidence type="ECO:0000256" key="1">
    <source>
        <dbReference type="SAM" id="SignalP"/>
    </source>
</evidence>
<dbReference type="EMBL" id="MTBC01000005">
    <property type="protein sequence ID" value="OQD42813.1"/>
    <property type="molecule type" value="Genomic_DNA"/>
</dbReference>